<gene>
    <name evidence="2" type="ORF">PGQ11_014313</name>
</gene>
<comment type="caution">
    <text evidence="2">The sequence shown here is derived from an EMBL/GenBank/DDBJ whole genome shotgun (WGS) entry which is preliminary data.</text>
</comment>
<keyword evidence="3" id="KW-1185">Reference proteome</keyword>
<reference evidence="2 3" key="1">
    <citation type="journal article" date="2024" name="IMA Fungus">
        <title>Apiospora arundinis, a panoply of carbohydrate-active enzymes and secondary metabolites.</title>
        <authorList>
            <person name="Sorensen T."/>
            <person name="Petersen C."/>
            <person name="Muurmann A.T."/>
            <person name="Christiansen J.V."/>
            <person name="Brundto M.L."/>
            <person name="Overgaard C.K."/>
            <person name="Boysen A.T."/>
            <person name="Wollenberg R.D."/>
            <person name="Larsen T.O."/>
            <person name="Sorensen J.L."/>
            <person name="Nielsen K.L."/>
            <person name="Sondergaard T.E."/>
        </authorList>
    </citation>
    <scope>NUCLEOTIDE SEQUENCE [LARGE SCALE GENOMIC DNA]</scope>
    <source>
        <strain evidence="2 3">AAU 773</strain>
    </source>
</reference>
<evidence type="ECO:0000313" key="3">
    <source>
        <dbReference type="Proteomes" id="UP001390339"/>
    </source>
</evidence>
<feature type="region of interest" description="Disordered" evidence="1">
    <location>
        <begin position="25"/>
        <end position="59"/>
    </location>
</feature>
<protein>
    <submittedName>
        <fullName evidence="2">Uncharacterized protein</fullName>
    </submittedName>
</protein>
<dbReference type="EMBL" id="JAPCWZ010000009">
    <property type="protein sequence ID" value="KAK8851834.1"/>
    <property type="molecule type" value="Genomic_DNA"/>
</dbReference>
<dbReference type="Proteomes" id="UP001390339">
    <property type="component" value="Unassembled WGS sequence"/>
</dbReference>
<proteinExistence type="predicted"/>
<evidence type="ECO:0000313" key="2">
    <source>
        <dbReference type="EMBL" id="KAK8851834.1"/>
    </source>
</evidence>
<sequence>MSRKLEWAQAFGPFIWSMHEPPAATCPHDDGFPTTNAVSATGKHSRDRHGGQSSNGVSHGNAPLDAHWFRHDLALCIKQYPSPISSMRVLDVLVREDRDKINTWRDENNHDVLFVSRPKSGESASDWTTDLTLEIMDEIIGQNRTAKYRPVVAHFCKQNANKKDWGWGGIMVQDFIAQLRDHQPPERSGQSSGISPDTLEDPTQLWDLFEDCLINTKAKTAFVFLDNVDFMFHKLGTSKCWEFFDCLQGARKRLETFDTTIKVMVTCSNKSPPIEEHFKKNGVPTLDLQHPPSARVEIS</sequence>
<accession>A0ABR2HRZ7</accession>
<evidence type="ECO:0000256" key="1">
    <source>
        <dbReference type="SAM" id="MobiDB-lite"/>
    </source>
</evidence>
<organism evidence="2 3">
    <name type="scientific">Apiospora arundinis</name>
    <dbReference type="NCBI Taxonomy" id="335852"/>
    <lineage>
        <taxon>Eukaryota</taxon>
        <taxon>Fungi</taxon>
        <taxon>Dikarya</taxon>
        <taxon>Ascomycota</taxon>
        <taxon>Pezizomycotina</taxon>
        <taxon>Sordariomycetes</taxon>
        <taxon>Xylariomycetidae</taxon>
        <taxon>Amphisphaeriales</taxon>
        <taxon>Apiosporaceae</taxon>
        <taxon>Apiospora</taxon>
    </lineage>
</organism>
<name>A0ABR2HRZ7_9PEZI</name>